<evidence type="ECO:0000256" key="3">
    <source>
        <dbReference type="ARBA" id="ARBA00022801"/>
    </source>
</evidence>
<gene>
    <name evidence="5 10" type="primary">xseA</name>
    <name evidence="10" type="ORF">DB44_BY00140</name>
</gene>
<dbReference type="PANTHER" id="PTHR30008:SF0">
    <property type="entry name" value="EXODEOXYRIBONUCLEASE 7 LARGE SUBUNIT"/>
    <property type="match status" value="1"/>
</dbReference>
<evidence type="ECO:0000313" key="10">
    <source>
        <dbReference type="EMBL" id="KIC72891.1"/>
    </source>
</evidence>
<dbReference type="Proteomes" id="UP000031465">
    <property type="component" value="Unassembled WGS sequence"/>
</dbReference>
<comment type="subcellular location">
    <subcellularLocation>
        <location evidence="5 6">Cytoplasm</location>
    </subcellularLocation>
</comment>
<feature type="domain" description="OB-fold nucleic acid binding" evidence="9">
    <location>
        <begin position="20"/>
        <end position="112"/>
    </location>
</feature>
<reference evidence="10 11" key="1">
    <citation type="journal article" date="2014" name="Mol. Biol. Evol.">
        <title>Massive expansion of Ubiquitination-related gene families within the Chlamydiae.</title>
        <authorList>
            <person name="Domman D."/>
            <person name="Collingro A."/>
            <person name="Lagkouvardos I."/>
            <person name="Gehre L."/>
            <person name="Weinmaier T."/>
            <person name="Rattei T."/>
            <person name="Subtil A."/>
            <person name="Horn M."/>
        </authorList>
    </citation>
    <scope>NUCLEOTIDE SEQUENCE [LARGE SCALE GENOMIC DNA]</scope>
    <source>
        <strain evidence="10 11">EI2</strain>
    </source>
</reference>
<protein>
    <recommendedName>
        <fullName evidence="5">Exodeoxyribonuclease 7 large subunit</fullName>
        <ecNumber evidence="5">3.1.11.6</ecNumber>
    </recommendedName>
    <alternativeName>
        <fullName evidence="5">Exodeoxyribonuclease VII large subunit</fullName>
        <shortName evidence="5">Exonuclease VII large subunit</shortName>
    </alternativeName>
</protein>
<dbReference type="NCBIfam" id="TIGR00237">
    <property type="entry name" value="xseA"/>
    <property type="match status" value="1"/>
</dbReference>
<keyword evidence="3 5" id="KW-0378">Hydrolase</keyword>
<comment type="similarity">
    <text evidence="5 6">Belongs to the XseA family.</text>
</comment>
<accession>A0A0C1JQU9</accession>
<evidence type="ECO:0000256" key="4">
    <source>
        <dbReference type="ARBA" id="ARBA00022839"/>
    </source>
</evidence>
<evidence type="ECO:0000256" key="5">
    <source>
        <dbReference type="HAMAP-Rule" id="MF_00378"/>
    </source>
</evidence>
<name>A0A0C1JQU9_9BACT</name>
<dbReference type="EMBL" id="JSAN01000045">
    <property type="protein sequence ID" value="KIC72891.1"/>
    <property type="molecule type" value="Genomic_DNA"/>
</dbReference>
<evidence type="ECO:0000256" key="6">
    <source>
        <dbReference type="RuleBase" id="RU004355"/>
    </source>
</evidence>
<dbReference type="HAMAP" id="MF_00378">
    <property type="entry name" value="Exonuc_7_L"/>
    <property type="match status" value="1"/>
</dbReference>
<dbReference type="InterPro" id="IPR020579">
    <property type="entry name" value="Exonuc_VII_lsu_C"/>
</dbReference>
<dbReference type="Pfam" id="PF13742">
    <property type="entry name" value="tRNA_anti_2"/>
    <property type="match status" value="1"/>
</dbReference>
<dbReference type="EC" id="3.1.11.6" evidence="5"/>
<feature type="coiled-coil region" evidence="7">
    <location>
        <begin position="274"/>
        <end position="301"/>
    </location>
</feature>
<evidence type="ECO:0000313" key="11">
    <source>
        <dbReference type="Proteomes" id="UP000031465"/>
    </source>
</evidence>
<dbReference type="GO" id="GO:0005737">
    <property type="term" value="C:cytoplasm"/>
    <property type="evidence" value="ECO:0007669"/>
    <property type="project" value="UniProtKB-SubCell"/>
</dbReference>
<organism evidence="10 11">
    <name type="scientific">Candidatus Protochlamydia amoebophila</name>
    <dbReference type="NCBI Taxonomy" id="362787"/>
    <lineage>
        <taxon>Bacteria</taxon>
        <taxon>Pseudomonadati</taxon>
        <taxon>Chlamydiota</taxon>
        <taxon>Chlamydiia</taxon>
        <taxon>Parachlamydiales</taxon>
        <taxon>Parachlamydiaceae</taxon>
        <taxon>Candidatus Protochlamydia</taxon>
    </lineage>
</organism>
<dbReference type="GO" id="GO:0003676">
    <property type="term" value="F:nucleic acid binding"/>
    <property type="evidence" value="ECO:0007669"/>
    <property type="project" value="InterPro"/>
</dbReference>
<dbReference type="GO" id="GO:0008855">
    <property type="term" value="F:exodeoxyribonuclease VII activity"/>
    <property type="evidence" value="ECO:0007669"/>
    <property type="project" value="UniProtKB-UniRule"/>
</dbReference>
<dbReference type="AlphaFoldDB" id="A0A0C1JQU9"/>
<dbReference type="Pfam" id="PF02601">
    <property type="entry name" value="Exonuc_VII_L"/>
    <property type="match status" value="1"/>
</dbReference>
<comment type="subunit">
    <text evidence="5">Heterooligomer composed of large and small subunits.</text>
</comment>
<evidence type="ECO:0000256" key="1">
    <source>
        <dbReference type="ARBA" id="ARBA00022490"/>
    </source>
</evidence>
<proteinExistence type="inferred from homology"/>
<dbReference type="GO" id="GO:0009318">
    <property type="term" value="C:exodeoxyribonuclease VII complex"/>
    <property type="evidence" value="ECO:0007669"/>
    <property type="project" value="UniProtKB-UniRule"/>
</dbReference>
<comment type="catalytic activity">
    <reaction evidence="5 6">
        <text>Exonucleolytic cleavage in either 5'- to 3'- or 3'- to 5'-direction to yield nucleoside 5'-phosphates.</text>
        <dbReference type="EC" id="3.1.11.6"/>
    </reaction>
</comment>
<comment type="caution">
    <text evidence="10">The sequence shown here is derived from an EMBL/GenBank/DDBJ whole genome shotgun (WGS) entry which is preliminary data.</text>
</comment>
<comment type="function">
    <text evidence="5">Bidirectionally degrades single-stranded DNA into large acid-insoluble oligonucleotides, which are then degraded further into small acid-soluble oligonucleotides.</text>
</comment>
<dbReference type="InterPro" id="IPR025824">
    <property type="entry name" value="OB-fold_nuc-bd_dom"/>
</dbReference>
<dbReference type="PANTHER" id="PTHR30008">
    <property type="entry name" value="EXODEOXYRIBONUCLEASE 7 LARGE SUBUNIT"/>
    <property type="match status" value="1"/>
</dbReference>
<dbReference type="InterPro" id="IPR003753">
    <property type="entry name" value="Exonuc_VII_L"/>
</dbReference>
<sequence>MAILKIFNLSFMQSDTPPLLTVTQLTQAIKLNLESMFPFIYLQGEISNFKEQSSGHFYFSLKDATAQISAVMFKAEASLLKTPPKGGDHVMIKGEINVYPPKGNYQLIIRELSYVGIGELLQKLEQLKIKLHQKGWFKAIHKKPIPRFPKKIGVITSPTGAVIQDILQILTRRFSGFHLILNPVKVQGEGAAKEIARAIEQFNRYQLVDVLIVGRGGGSLEDLWPFNEEIVAEAIYNSQIPIISAVGHETDHCIADYVADIRAPTPSAAAEIVISEKNQQLEHLKTLRRRIQQTIQNLIQSGHYRLKGFSKHLFITHPHVITEWRMQKLDDLKEDLSNQLKQIITFKKHQLESFSRQTQLLKPSNQIIHLRKHLRDWNGIFSRKMQDLLLQNKKKIEQIEYRLKQQWTYLIGQKKYLFKGKDYKIKNNQLIRDRILSSKQKILHITNILKAVDPKNLLKQGYSILFAEKEVFVINSICKLKKGQKAKLLLSDGEALITINEVNSRE</sequence>
<dbReference type="CDD" id="cd04489">
    <property type="entry name" value="ExoVII_LU_OBF"/>
    <property type="match status" value="1"/>
</dbReference>
<keyword evidence="2 5" id="KW-0540">Nuclease</keyword>
<evidence type="ECO:0000256" key="7">
    <source>
        <dbReference type="SAM" id="Coils"/>
    </source>
</evidence>
<keyword evidence="7" id="KW-0175">Coiled coil</keyword>
<evidence type="ECO:0000259" key="8">
    <source>
        <dbReference type="Pfam" id="PF02601"/>
    </source>
</evidence>
<feature type="domain" description="Exonuclease VII large subunit C-terminal" evidence="8">
    <location>
        <begin position="136"/>
        <end position="405"/>
    </location>
</feature>
<dbReference type="GO" id="GO:0006308">
    <property type="term" value="P:DNA catabolic process"/>
    <property type="evidence" value="ECO:0007669"/>
    <property type="project" value="UniProtKB-UniRule"/>
</dbReference>
<keyword evidence="4 5" id="KW-0269">Exonuclease</keyword>
<evidence type="ECO:0000256" key="2">
    <source>
        <dbReference type="ARBA" id="ARBA00022722"/>
    </source>
</evidence>
<evidence type="ECO:0000259" key="9">
    <source>
        <dbReference type="Pfam" id="PF13742"/>
    </source>
</evidence>
<dbReference type="PATRIC" id="fig|362787.3.peg.694"/>
<keyword evidence="1 5" id="KW-0963">Cytoplasm</keyword>